<reference evidence="4" key="1">
    <citation type="journal article" date="2014" name="Proc. Natl. Acad. Sci. U.S.A.">
        <title>Extensive sampling of basidiomycete genomes demonstrates inadequacy of the white-rot/brown-rot paradigm for wood decay fungi.</title>
        <authorList>
            <person name="Riley R."/>
            <person name="Salamov A.A."/>
            <person name="Brown D.W."/>
            <person name="Nagy L.G."/>
            <person name="Floudas D."/>
            <person name="Held B.W."/>
            <person name="Levasseur A."/>
            <person name="Lombard V."/>
            <person name="Morin E."/>
            <person name="Otillar R."/>
            <person name="Lindquist E.A."/>
            <person name="Sun H."/>
            <person name="LaButti K.M."/>
            <person name="Schmutz J."/>
            <person name="Jabbour D."/>
            <person name="Luo H."/>
            <person name="Baker S.E."/>
            <person name="Pisabarro A.G."/>
            <person name="Walton J.D."/>
            <person name="Blanchette R.A."/>
            <person name="Henrissat B."/>
            <person name="Martin F."/>
            <person name="Cullen D."/>
            <person name="Hibbett D.S."/>
            <person name="Grigoriev I.V."/>
        </authorList>
    </citation>
    <scope>NUCLEOTIDE SEQUENCE [LARGE SCALE GENOMIC DNA]</scope>
    <source>
        <strain evidence="4">FD-172 SS1</strain>
    </source>
</reference>
<dbReference type="HOGENOM" id="CLU_038062_0_0_1"/>
<dbReference type="OrthoDB" id="3214739at2759"/>
<dbReference type="InParanoid" id="A0A067MRC0"/>
<evidence type="ECO:0000313" key="4">
    <source>
        <dbReference type="Proteomes" id="UP000027195"/>
    </source>
</evidence>
<evidence type="ECO:0000313" key="3">
    <source>
        <dbReference type="EMBL" id="KDQ17250.1"/>
    </source>
</evidence>
<feature type="region of interest" description="Disordered" evidence="1">
    <location>
        <begin position="1"/>
        <end position="91"/>
    </location>
</feature>
<organism evidence="3 4">
    <name type="scientific">Botryobasidium botryosum (strain FD-172 SS1)</name>
    <dbReference type="NCBI Taxonomy" id="930990"/>
    <lineage>
        <taxon>Eukaryota</taxon>
        <taxon>Fungi</taxon>
        <taxon>Dikarya</taxon>
        <taxon>Basidiomycota</taxon>
        <taxon>Agaricomycotina</taxon>
        <taxon>Agaricomycetes</taxon>
        <taxon>Cantharellales</taxon>
        <taxon>Botryobasidiaceae</taxon>
        <taxon>Botryobasidium</taxon>
    </lineage>
</organism>
<evidence type="ECO:0000256" key="1">
    <source>
        <dbReference type="SAM" id="MobiDB-lite"/>
    </source>
</evidence>
<keyword evidence="4" id="KW-1185">Reference proteome</keyword>
<dbReference type="STRING" id="930990.A0A067MRC0"/>
<accession>A0A067MRC0</accession>
<dbReference type="Pfam" id="PF20149">
    <property type="entry name" value="DUF6532"/>
    <property type="match status" value="1"/>
</dbReference>
<dbReference type="Proteomes" id="UP000027195">
    <property type="component" value="Unassembled WGS sequence"/>
</dbReference>
<dbReference type="AlphaFoldDB" id="A0A067MRC0"/>
<dbReference type="InterPro" id="IPR045341">
    <property type="entry name" value="DUF6532"/>
</dbReference>
<sequence>MYGKGKAAVRPPQKETPAVKEVIELSDNEAPATKTPTAKQRKAMSERPAWSQPIPHSGEASGKVKADPDAQPSPVKPEATPASASPPVADDKFALVRDARGKVTKLTDQPVRIQKVVQDALPIIWTKMVCYDVFPETLEMLVFIQEGLSEAALNNAYDDFAGSLASDPNISQDLAPLIKTRLAIMRTRFKTSAALKVGTWFGVGTDNQKTRELVEGMLHLHDYIYPVDHNKRPIDNKPYEHPILVSILRDELISRPNDFHGNIYTYDGSIVFPRIPVPALALASAAVYAALTEYSTGTRVNAEFSQATCGDIYKKHALTLDLIHKNTVVPMAGSKLMRKLYDAAMGSNDEHGGITAIPIRFDAMEG</sequence>
<name>A0A067MRC0_BOTB1</name>
<evidence type="ECO:0000259" key="2">
    <source>
        <dbReference type="Pfam" id="PF20149"/>
    </source>
</evidence>
<dbReference type="EMBL" id="KL198024">
    <property type="protein sequence ID" value="KDQ17250.1"/>
    <property type="molecule type" value="Genomic_DNA"/>
</dbReference>
<proteinExistence type="predicted"/>
<gene>
    <name evidence="3" type="ORF">BOTBODRAFT_30068</name>
</gene>
<feature type="domain" description="DUF6532" evidence="2">
    <location>
        <begin position="124"/>
        <end position="321"/>
    </location>
</feature>
<protein>
    <recommendedName>
        <fullName evidence="2">DUF6532 domain-containing protein</fullName>
    </recommendedName>
</protein>